<evidence type="ECO:0000256" key="1">
    <source>
        <dbReference type="ARBA" id="ARBA00000109"/>
    </source>
</evidence>
<dbReference type="GO" id="GO:0010468">
    <property type="term" value="P:regulation of gene expression"/>
    <property type="evidence" value="ECO:0007669"/>
    <property type="project" value="TreeGrafter"/>
</dbReference>
<keyword evidence="3 8" id="KW-0507">mRNA processing</keyword>
<keyword evidence="7 8" id="KW-0694">RNA-binding</keyword>
<evidence type="ECO:0000256" key="2">
    <source>
        <dbReference type="ARBA" id="ARBA00010183"/>
    </source>
</evidence>
<dbReference type="GO" id="GO:0005737">
    <property type="term" value="C:cytoplasm"/>
    <property type="evidence" value="ECO:0007669"/>
    <property type="project" value="UniProtKB-SubCell"/>
</dbReference>
<evidence type="ECO:0000313" key="12">
    <source>
        <dbReference type="Proteomes" id="UP000615026"/>
    </source>
</evidence>
<accession>A0A928ZR43</accession>
<dbReference type="GO" id="GO:0006397">
    <property type="term" value="P:mRNA processing"/>
    <property type="evidence" value="ECO:0007669"/>
    <property type="project" value="UniProtKB-UniRule"/>
</dbReference>
<comment type="similarity">
    <text evidence="2">Belongs to the ribonuclease III family.</text>
</comment>
<keyword evidence="8" id="KW-0963">Cytoplasm</keyword>
<evidence type="ECO:0000259" key="9">
    <source>
        <dbReference type="PROSITE" id="PS50137"/>
    </source>
</evidence>
<dbReference type="GO" id="GO:0008033">
    <property type="term" value="P:tRNA processing"/>
    <property type="evidence" value="ECO:0007669"/>
    <property type="project" value="UniProtKB-KW"/>
</dbReference>
<feature type="binding site" evidence="8">
    <location>
        <position position="141"/>
    </location>
    <ligand>
        <name>Mg(2+)</name>
        <dbReference type="ChEBI" id="CHEBI:18420"/>
    </ligand>
</feature>
<comment type="function">
    <text evidence="8">Digests double-stranded RNA. Involved in the processing of primary rRNA transcript to yield the immediate precursors to the large and small rRNAs (23S and 16S). Processes some mRNAs, and tRNAs when they are encoded in the rRNA operon. Processes pre-crRNA and tracrRNA of type II CRISPR loci if present in the organism.</text>
</comment>
<dbReference type="CDD" id="cd00593">
    <property type="entry name" value="RIBOc"/>
    <property type="match status" value="1"/>
</dbReference>
<evidence type="ECO:0000256" key="7">
    <source>
        <dbReference type="ARBA" id="ARBA00022884"/>
    </source>
</evidence>
<protein>
    <recommendedName>
        <fullName evidence="8">Ribonuclease 3</fullName>
        <ecNumber evidence="8">3.1.26.3</ecNumber>
    </recommendedName>
    <alternativeName>
        <fullName evidence="8">Ribonuclease III</fullName>
        <shortName evidence="8">RNase III</shortName>
    </alternativeName>
</protein>
<dbReference type="HAMAP" id="MF_00104">
    <property type="entry name" value="RNase_III"/>
    <property type="match status" value="1"/>
</dbReference>
<dbReference type="GO" id="GO:0004525">
    <property type="term" value="F:ribonuclease III activity"/>
    <property type="evidence" value="ECO:0007669"/>
    <property type="project" value="UniProtKB-UniRule"/>
</dbReference>
<comment type="cofactor">
    <cofactor evidence="8">
        <name>Mg(2+)</name>
        <dbReference type="ChEBI" id="CHEBI:18420"/>
    </cofactor>
</comment>
<evidence type="ECO:0000256" key="8">
    <source>
        <dbReference type="HAMAP-Rule" id="MF_00104"/>
    </source>
</evidence>
<dbReference type="AlphaFoldDB" id="A0A928ZR43"/>
<dbReference type="NCBIfam" id="TIGR02191">
    <property type="entry name" value="RNaseIII"/>
    <property type="match status" value="1"/>
</dbReference>
<gene>
    <name evidence="8 11" type="primary">rnc</name>
    <name evidence="11" type="ORF">IQ260_05665</name>
</gene>
<feature type="binding site" evidence="8">
    <location>
        <position position="66"/>
    </location>
    <ligand>
        <name>Mg(2+)</name>
        <dbReference type="ChEBI" id="CHEBI:18420"/>
    </ligand>
</feature>
<dbReference type="GO" id="GO:0006364">
    <property type="term" value="P:rRNA processing"/>
    <property type="evidence" value="ECO:0007669"/>
    <property type="project" value="UniProtKB-UniRule"/>
</dbReference>
<keyword evidence="8" id="KW-0699">rRNA-binding</keyword>
<name>A0A928ZR43_LEPEC</name>
<evidence type="ECO:0000313" key="11">
    <source>
        <dbReference type="EMBL" id="MBE9066133.1"/>
    </source>
</evidence>
<feature type="active site" evidence="8">
    <location>
        <position position="141"/>
    </location>
</feature>
<dbReference type="InterPro" id="IPR000999">
    <property type="entry name" value="RNase_III_dom"/>
</dbReference>
<sequence length="255" mass="28356">MVGSHKTISSEQEDGQGAIGERRRRQLATFVTTLGLADSTFVHWELLHQALVDISRSAAQNNEVLEFLGDAALRLAAAEFLQETYPQMSVGEMAAVRSQLVSDRTLAILAKDYGFSRYLQISSSAAGDQAGQSSRLADAFEAVLGALYLSTHDLSLIRPWLDAHFERLTHTIKNDPARHNYKAALQELTQAHSKQLPEYTVSEISQRHGDPERFYARVQYQGKLWGDGKGPSIKQAEQRAAQQAYEQLEPLITSQ</sequence>
<dbReference type="Gene3D" id="3.30.160.20">
    <property type="match status" value="1"/>
</dbReference>
<keyword evidence="8" id="KW-0460">Magnesium</keyword>
<dbReference type="Proteomes" id="UP000615026">
    <property type="component" value="Unassembled WGS sequence"/>
</dbReference>
<keyword evidence="8" id="KW-0698">rRNA processing</keyword>
<dbReference type="InterPro" id="IPR014720">
    <property type="entry name" value="dsRBD_dom"/>
</dbReference>
<dbReference type="GO" id="GO:0003725">
    <property type="term" value="F:double-stranded RNA binding"/>
    <property type="evidence" value="ECO:0007669"/>
    <property type="project" value="TreeGrafter"/>
</dbReference>
<dbReference type="InterPro" id="IPR011907">
    <property type="entry name" value="RNase_III"/>
</dbReference>
<comment type="subunit">
    <text evidence="8">Homodimer.</text>
</comment>
<dbReference type="Gene3D" id="1.10.1520.10">
    <property type="entry name" value="Ribonuclease III domain"/>
    <property type="match status" value="1"/>
</dbReference>
<dbReference type="GO" id="GO:0046872">
    <property type="term" value="F:metal ion binding"/>
    <property type="evidence" value="ECO:0007669"/>
    <property type="project" value="UniProtKB-KW"/>
</dbReference>
<keyword evidence="4 8" id="KW-0540">Nuclease</keyword>
<dbReference type="SMART" id="SM00358">
    <property type="entry name" value="DSRM"/>
    <property type="match status" value="1"/>
</dbReference>
<keyword evidence="5 8" id="KW-0255">Endonuclease</keyword>
<evidence type="ECO:0000259" key="10">
    <source>
        <dbReference type="PROSITE" id="PS50142"/>
    </source>
</evidence>
<proteinExistence type="inferred from homology"/>
<keyword evidence="8" id="KW-0819">tRNA processing</keyword>
<evidence type="ECO:0000256" key="4">
    <source>
        <dbReference type="ARBA" id="ARBA00022722"/>
    </source>
</evidence>
<feature type="domain" description="RNase III" evidence="10">
    <location>
        <begin position="27"/>
        <end position="152"/>
    </location>
</feature>
<dbReference type="PROSITE" id="PS50142">
    <property type="entry name" value="RNASE_3_2"/>
    <property type="match status" value="1"/>
</dbReference>
<comment type="catalytic activity">
    <reaction evidence="1 8">
        <text>Endonucleolytic cleavage to 5'-phosphomonoester.</text>
        <dbReference type="EC" id="3.1.26.3"/>
    </reaction>
</comment>
<dbReference type="Pfam" id="PF00035">
    <property type="entry name" value="dsrm"/>
    <property type="match status" value="1"/>
</dbReference>
<dbReference type="EMBL" id="JADEXP010000029">
    <property type="protein sequence ID" value="MBE9066133.1"/>
    <property type="molecule type" value="Genomic_DNA"/>
</dbReference>
<dbReference type="SUPFAM" id="SSF54768">
    <property type="entry name" value="dsRNA-binding domain-like"/>
    <property type="match status" value="1"/>
</dbReference>
<keyword evidence="12" id="KW-1185">Reference proteome</keyword>
<dbReference type="SMART" id="SM00535">
    <property type="entry name" value="RIBOc"/>
    <property type="match status" value="1"/>
</dbReference>
<dbReference type="PANTHER" id="PTHR11207">
    <property type="entry name" value="RIBONUCLEASE III"/>
    <property type="match status" value="1"/>
</dbReference>
<keyword evidence="8" id="KW-0479">Metal-binding</keyword>
<comment type="subcellular location">
    <subcellularLocation>
        <location evidence="8">Cytoplasm</location>
    </subcellularLocation>
</comment>
<dbReference type="SUPFAM" id="SSF69065">
    <property type="entry name" value="RNase III domain-like"/>
    <property type="match status" value="1"/>
</dbReference>
<evidence type="ECO:0000256" key="3">
    <source>
        <dbReference type="ARBA" id="ARBA00022664"/>
    </source>
</evidence>
<dbReference type="InterPro" id="IPR036389">
    <property type="entry name" value="RNase_III_sf"/>
</dbReference>
<dbReference type="RefSeq" id="WP_193991647.1">
    <property type="nucleotide sequence ID" value="NZ_JADEXP010000029.1"/>
</dbReference>
<dbReference type="PANTHER" id="PTHR11207:SF0">
    <property type="entry name" value="RIBONUCLEASE 3"/>
    <property type="match status" value="1"/>
</dbReference>
<dbReference type="GO" id="GO:0019843">
    <property type="term" value="F:rRNA binding"/>
    <property type="evidence" value="ECO:0007669"/>
    <property type="project" value="UniProtKB-KW"/>
</dbReference>
<feature type="binding site" evidence="8">
    <location>
        <position position="138"/>
    </location>
    <ligand>
        <name>Mg(2+)</name>
        <dbReference type="ChEBI" id="CHEBI:18420"/>
    </ligand>
</feature>
<dbReference type="PROSITE" id="PS50137">
    <property type="entry name" value="DS_RBD"/>
    <property type="match status" value="1"/>
</dbReference>
<evidence type="ECO:0000256" key="5">
    <source>
        <dbReference type="ARBA" id="ARBA00022759"/>
    </source>
</evidence>
<evidence type="ECO:0000256" key="6">
    <source>
        <dbReference type="ARBA" id="ARBA00022801"/>
    </source>
</evidence>
<reference evidence="11" key="1">
    <citation type="submission" date="2020-10" db="EMBL/GenBank/DDBJ databases">
        <authorList>
            <person name="Castelo-Branco R."/>
            <person name="Eusebio N."/>
            <person name="Adriana R."/>
            <person name="Vieira A."/>
            <person name="Brugerolle De Fraissinette N."/>
            <person name="Rezende De Castro R."/>
            <person name="Schneider M.P."/>
            <person name="Vasconcelos V."/>
            <person name="Leao P.N."/>
        </authorList>
    </citation>
    <scope>NUCLEOTIDE SEQUENCE</scope>
    <source>
        <strain evidence="11">LEGE 11479</strain>
    </source>
</reference>
<feature type="domain" description="DRBM" evidence="9">
    <location>
        <begin position="180"/>
        <end position="250"/>
    </location>
</feature>
<dbReference type="Pfam" id="PF00636">
    <property type="entry name" value="Ribonuclease_3"/>
    <property type="match status" value="1"/>
</dbReference>
<organism evidence="11 12">
    <name type="scientific">Leptolyngbya cf. ectocarpi LEGE 11479</name>
    <dbReference type="NCBI Taxonomy" id="1828722"/>
    <lineage>
        <taxon>Bacteria</taxon>
        <taxon>Bacillati</taxon>
        <taxon>Cyanobacteriota</taxon>
        <taxon>Cyanophyceae</taxon>
        <taxon>Leptolyngbyales</taxon>
        <taxon>Leptolyngbyaceae</taxon>
        <taxon>Leptolyngbya group</taxon>
        <taxon>Leptolyngbya</taxon>
    </lineage>
</organism>
<feature type="active site" evidence="8">
    <location>
        <position position="70"/>
    </location>
</feature>
<dbReference type="EC" id="3.1.26.3" evidence="8"/>
<keyword evidence="6 8" id="KW-0378">Hydrolase</keyword>
<comment type="caution">
    <text evidence="11">The sequence shown here is derived from an EMBL/GenBank/DDBJ whole genome shotgun (WGS) entry which is preliminary data.</text>
</comment>